<keyword evidence="3" id="KW-1185">Reference proteome</keyword>
<name>A0A2K1KD38_PHYPA</name>
<evidence type="ECO:0000313" key="3">
    <source>
        <dbReference type="Proteomes" id="UP000006727"/>
    </source>
</evidence>
<dbReference type="EMBL" id="ABEU02000007">
    <property type="protein sequence ID" value="PNR51696.1"/>
    <property type="molecule type" value="Genomic_DNA"/>
</dbReference>
<evidence type="ECO:0000313" key="2">
    <source>
        <dbReference type="EnsemblPlants" id="Pp3c7_25870V3.1"/>
    </source>
</evidence>
<sequence>MEQGLFISAISSEISRWLEGTTMEDFIKRVKELVIQLSNVGDILPDTRYYDTTSCPTSKLSGKLLLEEARTENDGSQNKALSKVKARKHLSTFYRGQRTYFDASRIEMTRGGSVNFKASKHFRLVRRGHCNNCGVWSHFARECVKSEAFQTFKDFRAMIENETSDGIKTIRKGRRGEFTSREKKTYCTNNGIIHVMVKP</sequence>
<dbReference type="InParanoid" id="A0A2K1KD38"/>
<accession>A0A2K1KD38</accession>
<reference evidence="1 3" key="2">
    <citation type="journal article" date="2018" name="Plant J.">
        <title>The Physcomitrella patens chromosome-scale assembly reveals moss genome structure and evolution.</title>
        <authorList>
            <person name="Lang D."/>
            <person name="Ullrich K.K."/>
            <person name="Murat F."/>
            <person name="Fuchs J."/>
            <person name="Jenkins J."/>
            <person name="Haas F.B."/>
            <person name="Piednoel M."/>
            <person name="Gundlach H."/>
            <person name="Van Bel M."/>
            <person name="Meyberg R."/>
            <person name="Vives C."/>
            <person name="Morata J."/>
            <person name="Symeonidi A."/>
            <person name="Hiss M."/>
            <person name="Muchero W."/>
            <person name="Kamisugi Y."/>
            <person name="Saleh O."/>
            <person name="Blanc G."/>
            <person name="Decker E.L."/>
            <person name="van Gessel N."/>
            <person name="Grimwood J."/>
            <person name="Hayes R.D."/>
            <person name="Graham S.W."/>
            <person name="Gunter L.E."/>
            <person name="McDaniel S.F."/>
            <person name="Hoernstein S.N.W."/>
            <person name="Larsson A."/>
            <person name="Li F.W."/>
            <person name="Perroud P.F."/>
            <person name="Phillips J."/>
            <person name="Ranjan P."/>
            <person name="Rokshar D.S."/>
            <person name="Rothfels C.J."/>
            <person name="Schneider L."/>
            <person name="Shu S."/>
            <person name="Stevenson D.W."/>
            <person name="Thummler F."/>
            <person name="Tillich M."/>
            <person name="Villarreal Aguilar J.C."/>
            <person name="Widiez T."/>
            <person name="Wong G.K."/>
            <person name="Wymore A."/>
            <person name="Zhang Y."/>
            <person name="Zimmer A.D."/>
            <person name="Quatrano R.S."/>
            <person name="Mayer K.F.X."/>
            <person name="Goodstein D."/>
            <person name="Casacuberta J.M."/>
            <person name="Vandepoele K."/>
            <person name="Reski R."/>
            <person name="Cuming A.C."/>
            <person name="Tuskan G.A."/>
            <person name="Maumus F."/>
            <person name="Salse J."/>
            <person name="Schmutz J."/>
            <person name="Rensing S.A."/>
        </authorList>
    </citation>
    <scope>NUCLEOTIDE SEQUENCE [LARGE SCALE GENOMIC DNA]</scope>
    <source>
        <strain evidence="2 3">cv. Gransden 2004</strain>
    </source>
</reference>
<dbReference type="EnsemblPlants" id="Pp3c7_25870V3.1">
    <property type="protein sequence ID" value="Pp3c7_25870V3.1"/>
    <property type="gene ID" value="Pp3c7_25870"/>
</dbReference>
<proteinExistence type="predicted"/>
<dbReference type="Proteomes" id="UP000006727">
    <property type="component" value="Chromosome 7"/>
</dbReference>
<dbReference type="AlphaFoldDB" id="A0A2K1KD38"/>
<evidence type="ECO:0000313" key="1">
    <source>
        <dbReference type="EMBL" id="PNR51696.1"/>
    </source>
</evidence>
<gene>
    <name evidence="1" type="ORF">PHYPA_010884</name>
</gene>
<reference evidence="2" key="3">
    <citation type="submission" date="2020-12" db="UniProtKB">
        <authorList>
            <consortium name="EnsemblPlants"/>
        </authorList>
    </citation>
    <scope>IDENTIFICATION</scope>
</reference>
<dbReference type="Gramene" id="Pp3c7_25870V3.1">
    <property type="protein sequence ID" value="Pp3c7_25870V3.1"/>
    <property type="gene ID" value="Pp3c7_25870"/>
</dbReference>
<organism evidence="1">
    <name type="scientific">Physcomitrium patens</name>
    <name type="common">Spreading-leaved earth moss</name>
    <name type="synonym">Physcomitrella patens</name>
    <dbReference type="NCBI Taxonomy" id="3218"/>
    <lineage>
        <taxon>Eukaryota</taxon>
        <taxon>Viridiplantae</taxon>
        <taxon>Streptophyta</taxon>
        <taxon>Embryophyta</taxon>
        <taxon>Bryophyta</taxon>
        <taxon>Bryophytina</taxon>
        <taxon>Bryopsida</taxon>
        <taxon>Funariidae</taxon>
        <taxon>Funariales</taxon>
        <taxon>Funariaceae</taxon>
        <taxon>Physcomitrium</taxon>
    </lineage>
</organism>
<protein>
    <recommendedName>
        <fullName evidence="4">CCHC-type domain-containing protein</fullName>
    </recommendedName>
</protein>
<reference evidence="1 3" key="1">
    <citation type="journal article" date="2008" name="Science">
        <title>The Physcomitrella genome reveals evolutionary insights into the conquest of land by plants.</title>
        <authorList>
            <person name="Rensing S."/>
            <person name="Lang D."/>
            <person name="Zimmer A."/>
            <person name="Terry A."/>
            <person name="Salamov A."/>
            <person name="Shapiro H."/>
            <person name="Nishiyama T."/>
            <person name="Perroud P.-F."/>
            <person name="Lindquist E."/>
            <person name="Kamisugi Y."/>
            <person name="Tanahashi T."/>
            <person name="Sakakibara K."/>
            <person name="Fujita T."/>
            <person name="Oishi K."/>
            <person name="Shin-I T."/>
            <person name="Kuroki Y."/>
            <person name="Toyoda A."/>
            <person name="Suzuki Y."/>
            <person name="Hashimoto A."/>
            <person name="Yamaguchi K."/>
            <person name="Sugano A."/>
            <person name="Kohara Y."/>
            <person name="Fujiyama A."/>
            <person name="Anterola A."/>
            <person name="Aoki S."/>
            <person name="Ashton N."/>
            <person name="Barbazuk W.B."/>
            <person name="Barker E."/>
            <person name="Bennetzen J."/>
            <person name="Bezanilla M."/>
            <person name="Blankenship R."/>
            <person name="Cho S.H."/>
            <person name="Dutcher S."/>
            <person name="Estelle M."/>
            <person name="Fawcett J.A."/>
            <person name="Gundlach H."/>
            <person name="Hanada K."/>
            <person name="Heyl A."/>
            <person name="Hicks K.A."/>
            <person name="Hugh J."/>
            <person name="Lohr M."/>
            <person name="Mayer K."/>
            <person name="Melkozernov A."/>
            <person name="Murata T."/>
            <person name="Nelson D."/>
            <person name="Pils B."/>
            <person name="Prigge M."/>
            <person name="Reiss B."/>
            <person name="Renner T."/>
            <person name="Rombauts S."/>
            <person name="Rushton P."/>
            <person name="Sanderfoot A."/>
            <person name="Schween G."/>
            <person name="Shiu S.-H."/>
            <person name="Stueber K."/>
            <person name="Theodoulou F.L."/>
            <person name="Tu H."/>
            <person name="Van de Peer Y."/>
            <person name="Verrier P.J."/>
            <person name="Waters E."/>
            <person name="Wood A."/>
            <person name="Yang L."/>
            <person name="Cove D."/>
            <person name="Cuming A."/>
            <person name="Hasebe M."/>
            <person name="Lucas S."/>
            <person name="Mishler D.B."/>
            <person name="Reski R."/>
            <person name="Grigoriev I."/>
            <person name="Quatrano R.S."/>
            <person name="Boore J.L."/>
        </authorList>
    </citation>
    <scope>NUCLEOTIDE SEQUENCE [LARGE SCALE GENOMIC DNA]</scope>
    <source>
        <strain evidence="2 3">cv. Gransden 2004</strain>
    </source>
</reference>
<evidence type="ECO:0008006" key="4">
    <source>
        <dbReference type="Google" id="ProtNLM"/>
    </source>
</evidence>